<feature type="transmembrane region" description="Helical" evidence="7">
    <location>
        <begin position="201"/>
        <end position="220"/>
    </location>
</feature>
<feature type="region of interest" description="Disordered" evidence="6">
    <location>
        <begin position="467"/>
        <end position="502"/>
    </location>
</feature>
<feature type="compositionally biased region" description="Basic and acidic residues" evidence="6">
    <location>
        <begin position="467"/>
        <end position="482"/>
    </location>
</feature>
<dbReference type="PANTHER" id="PTHR30250:SF11">
    <property type="entry name" value="O-ANTIGEN TRANSPORTER-RELATED"/>
    <property type="match status" value="1"/>
</dbReference>
<keyword evidence="4 7" id="KW-1133">Transmembrane helix</keyword>
<keyword evidence="2" id="KW-1003">Cell membrane</keyword>
<sequence>MSDTSTRAQERETAGPAGRRLRLPGRGGGSPLFRNAFALMLNTGISAVLGVGYWLIAARYYSAEAVGQGSAAIAAMKLLAGLAAVTLTGALARFIPIAGRTTGRLVFRTYAGSSLLVALAAGVFLLTLDLWGPSYGFLHGGLRGSVFVLAVVAWSVLTLQDGVLTGLRSAFWVPVGNTVFSAAKLALLVAVASALPMSGVFVSWIVSIAVSVLPLGWLVFRKLVRRHVAATEATARPASSREIGRFLAGDYTGSLFSLAVVYLVPVIIASQVSSTDNAYFYITSTISGTVNLLAINMGASLTVEGAHDPERLAENCRAALGRMARIMVPVCVLLFVLAPYILGVFGRGYADAATPLLRWFAVGAALRVVMEVYFAVLRAQNRTAGLAYLQGLLCVLVLGLTLVLLPRMGLTGAGVAEIISLTVIVSVAAVKLRKILRPTSAAKFAGPVAYAPHVAPDGDLADLAVRGDRRDAPSDERREVRRGIARGLGREAGPPAAGQREGAGYGTRWALRAALDADTMPLGVRLDFDHLERRPDLRHTPEAVNLSPAAKPPVSKAAPPSQPSQVSRTSPPPQPPAPERAARPDAAKPTPAQASAVAPPEGDGPPAGEPAAPATGGEAPVAASGPVPWWRRPEAGVWLLLTAALALYWAPLASLGRADLDGMGGLGLVSVLPVATLLGATLLVVAFVGALRLGEQRRPLLVAVLLLTVVSLHAVPAVLEEQPRFATAWQHLGFLDFIDRTGVAAPDLDARWSWPGFFAVAAFAARACGVGDLSEVLRWWPTVLQLLCLAPLALLLRAVRAGWRAKWTAAWLFVLCGWVGQDYFSPQALNYFFYLLFVAVLLVWFRWPRQLRGKLLPGEAEVAPAGRRERGALLALLVALFAASVVSHQLTPFVMLGVLTALVLVRRSTLRGLPLLCGVMLAVWVGFLAEPYWSGHFDELFGGLGSLGGNVSSSVSGRIEGGSATHKLVLYIRVALAGGVLAAAAFGWWRRRRAGVGDTALLVLTAVPFLAFGMQSYGGEVALRVFLFALPGACVLAALALFPRAGRPGGRAVAGPVVALVAGLVLVLGFLVARWGNEPFERVRPGEVAAMDYVYAHDRPTVRLLWMSSDPVKSVTPAVPWGSRDMERVNYRPTLAPRDPARVDDLVGALRTAGPGSYLMVNRGQSVYLEFDAGYAADWDGRLRRALDGRPELRRVLSNDDAVLYELTDRPAGEVPVPRPGPAGPRVTWTPVSVAGALAAAALLVLLTARELVRVVAGPGVRWLRWLQSSFWFALPLLVVLLAALVQRFATMS</sequence>
<comment type="subcellular location">
    <subcellularLocation>
        <location evidence="1">Cell membrane</location>
        <topology evidence="1">Multi-pass membrane protein</topology>
    </subcellularLocation>
</comment>
<feature type="transmembrane region" description="Helical" evidence="7">
    <location>
        <begin position="278"/>
        <end position="303"/>
    </location>
</feature>
<dbReference type="InterPro" id="IPR050833">
    <property type="entry name" value="Poly_Biosynth_Transport"/>
</dbReference>
<feature type="compositionally biased region" description="Low complexity" evidence="6">
    <location>
        <begin position="547"/>
        <end position="569"/>
    </location>
</feature>
<feature type="transmembrane region" description="Helical" evidence="7">
    <location>
        <begin position="666"/>
        <end position="688"/>
    </location>
</feature>
<feature type="transmembrane region" description="Helical" evidence="7">
    <location>
        <begin position="1229"/>
        <end position="1249"/>
    </location>
</feature>
<protein>
    <submittedName>
        <fullName evidence="8">Uncharacterized protein</fullName>
    </submittedName>
</protein>
<feature type="transmembrane region" description="Helical" evidence="7">
    <location>
        <begin position="996"/>
        <end position="1015"/>
    </location>
</feature>
<evidence type="ECO:0000256" key="1">
    <source>
        <dbReference type="ARBA" id="ARBA00004651"/>
    </source>
</evidence>
<accession>A0A1Z2L9C2</accession>
<feature type="transmembrane region" description="Helical" evidence="7">
    <location>
        <begin position="968"/>
        <end position="989"/>
    </location>
</feature>
<feature type="transmembrane region" description="Helical" evidence="7">
    <location>
        <begin position="171"/>
        <end position="195"/>
    </location>
</feature>
<evidence type="ECO:0000256" key="2">
    <source>
        <dbReference type="ARBA" id="ARBA00022475"/>
    </source>
</evidence>
<evidence type="ECO:0000313" key="8">
    <source>
        <dbReference type="EMBL" id="ARZ70887.1"/>
    </source>
</evidence>
<dbReference type="GO" id="GO:0005886">
    <property type="term" value="C:plasma membrane"/>
    <property type="evidence" value="ECO:0007669"/>
    <property type="project" value="UniProtKB-SubCell"/>
</dbReference>
<feature type="transmembrane region" description="Helical" evidence="7">
    <location>
        <begin position="779"/>
        <end position="799"/>
    </location>
</feature>
<feature type="transmembrane region" description="Helical" evidence="7">
    <location>
        <begin position="411"/>
        <end position="430"/>
    </location>
</feature>
<name>A0A1Z2L9C2_9ACTN</name>
<evidence type="ECO:0000313" key="9">
    <source>
        <dbReference type="Proteomes" id="UP000195755"/>
    </source>
</evidence>
<feature type="transmembrane region" description="Helical" evidence="7">
    <location>
        <begin position="828"/>
        <end position="847"/>
    </location>
</feature>
<dbReference type="EMBL" id="CP021744">
    <property type="protein sequence ID" value="ARZ70887.1"/>
    <property type="molecule type" value="Genomic_DNA"/>
</dbReference>
<evidence type="ECO:0000256" key="4">
    <source>
        <dbReference type="ARBA" id="ARBA00022989"/>
    </source>
</evidence>
<feature type="transmembrane region" description="Helical" evidence="7">
    <location>
        <begin position="36"/>
        <end position="56"/>
    </location>
</feature>
<keyword evidence="3 7" id="KW-0812">Transmembrane</keyword>
<reference evidence="8 9" key="1">
    <citation type="submission" date="2017-06" db="EMBL/GenBank/DDBJ databases">
        <title>Streptomyces albireticuli Genome sequencing and assembly.</title>
        <authorList>
            <person name="Wang Y."/>
            <person name="Du B."/>
            <person name="Ding Y."/>
            <person name="Liu H."/>
            <person name="Hou Q."/>
            <person name="Liu K."/>
            <person name="Yao L."/>
            <person name="Wang C."/>
        </authorList>
    </citation>
    <scope>NUCLEOTIDE SEQUENCE [LARGE SCALE GENOMIC DNA]</scope>
    <source>
        <strain evidence="8 9">MDJK11</strain>
    </source>
</reference>
<keyword evidence="5 7" id="KW-0472">Membrane</keyword>
<feature type="transmembrane region" description="Helical" evidence="7">
    <location>
        <begin position="324"/>
        <end position="350"/>
    </location>
</feature>
<dbReference type="KEGG" id="salj:SMD11_5298"/>
<evidence type="ECO:0000256" key="7">
    <source>
        <dbReference type="SAM" id="Phobius"/>
    </source>
</evidence>
<feature type="transmembrane region" description="Helical" evidence="7">
    <location>
        <begin position="1021"/>
        <end position="1042"/>
    </location>
</feature>
<feature type="transmembrane region" description="Helical" evidence="7">
    <location>
        <begin position="140"/>
        <end position="159"/>
    </location>
</feature>
<feature type="transmembrane region" description="Helical" evidence="7">
    <location>
        <begin position="1270"/>
        <end position="1290"/>
    </location>
</feature>
<proteinExistence type="predicted"/>
<feature type="transmembrane region" description="Helical" evidence="7">
    <location>
        <begin position="1054"/>
        <end position="1075"/>
    </location>
</feature>
<feature type="region of interest" description="Disordered" evidence="6">
    <location>
        <begin position="1"/>
        <end position="26"/>
    </location>
</feature>
<evidence type="ECO:0000256" key="6">
    <source>
        <dbReference type="SAM" id="MobiDB-lite"/>
    </source>
</evidence>
<feature type="transmembrane region" description="Helical" evidence="7">
    <location>
        <begin position="107"/>
        <end position="128"/>
    </location>
</feature>
<feature type="transmembrane region" description="Helical" evidence="7">
    <location>
        <begin position="71"/>
        <end position="95"/>
    </location>
</feature>
<feature type="transmembrane region" description="Helical" evidence="7">
    <location>
        <begin position="872"/>
        <end position="905"/>
    </location>
</feature>
<feature type="transmembrane region" description="Helical" evidence="7">
    <location>
        <begin position="912"/>
        <end position="933"/>
    </location>
</feature>
<feature type="transmembrane region" description="Helical" evidence="7">
    <location>
        <begin position="356"/>
        <end position="374"/>
    </location>
</feature>
<dbReference type="PANTHER" id="PTHR30250">
    <property type="entry name" value="PST FAMILY PREDICTED COLANIC ACID TRANSPORTER"/>
    <property type="match status" value="1"/>
</dbReference>
<feature type="region of interest" description="Disordered" evidence="6">
    <location>
        <begin position="539"/>
        <end position="625"/>
    </location>
</feature>
<feature type="transmembrane region" description="Helical" evidence="7">
    <location>
        <begin position="700"/>
        <end position="719"/>
    </location>
</feature>
<gene>
    <name evidence="8" type="ORF">SMD11_5298</name>
</gene>
<feature type="compositionally biased region" description="Low complexity" evidence="6">
    <location>
        <begin position="596"/>
        <end position="623"/>
    </location>
</feature>
<feature type="transmembrane region" description="Helical" evidence="7">
    <location>
        <begin position="635"/>
        <end position="654"/>
    </location>
</feature>
<evidence type="ECO:0000256" key="3">
    <source>
        <dbReference type="ARBA" id="ARBA00022692"/>
    </source>
</evidence>
<dbReference type="Proteomes" id="UP000195755">
    <property type="component" value="Chromosome"/>
</dbReference>
<dbReference type="RefSeq" id="WP_087928775.1">
    <property type="nucleotide sequence ID" value="NZ_CP021744.1"/>
</dbReference>
<feature type="transmembrane region" description="Helical" evidence="7">
    <location>
        <begin position="251"/>
        <end position="272"/>
    </location>
</feature>
<feature type="transmembrane region" description="Helical" evidence="7">
    <location>
        <begin position="386"/>
        <end position="405"/>
    </location>
</feature>
<organism evidence="8 9">
    <name type="scientific">Streptomyces albireticuli</name>
    <dbReference type="NCBI Taxonomy" id="1940"/>
    <lineage>
        <taxon>Bacteria</taxon>
        <taxon>Bacillati</taxon>
        <taxon>Actinomycetota</taxon>
        <taxon>Actinomycetes</taxon>
        <taxon>Kitasatosporales</taxon>
        <taxon>Streptomycetaceae</taxon>
        <taxon>Streptomyces</taxon>
    </lineage>
</organism>
<evidence type="ECO:0000256" key="5">
    <source>
        <dbReference type="ARBA" id="ARBA00023136"/>
    </source>
</evidence>